<dbReference type="InterPro" id="IPR036873">
    <property type="entry name" value="Rhodanese-like_dom_sf"/>
</dbReference>
<protein>
    <recommendedName>
        <fullName evidence="3">Thiosulfate sulfurtransferase GlpE</fullName>
        <ecNumber evidence="3">2.8.1.1</ecNumber>
    </recommendedName>
</protein>
<comment type="similarity">
    <text evidence="3">Belongs to the GlpE family.</text>
</comment>
<dbReference type="SMART" id="SM00450">
    <property type="entry name" value="RHOD"/>
    <property type="match status" value="1"/>
</dbReference>
<comment type="function">
    <text evidence="3">Transferase that catalyzes the transfer of sulfur from thiosulfate to thiophilic acceptors such as cyanide or dithiols. May function in a CysM-independent thiosulfate assimilation pathway by catalyzing the conversion of thiosulfate to sulfite, which can then be used for L-cysteine biosynthesis.</text>
</comment>
<evidence type="ECO:0000313" key="5">
    <source>
        <dbReference type="EMBL" id="OCH76085.1"/>
    </source>
</evidence>
<dbReference type="PROSITE" id="PS50206">
    <property type="entry name" value="RHODANESE_3"/>
    <property type="match status" value="1"/>
</dbReference>
<dbReference type="Pfam" id="PF00581">
    <property type="entry name" value="Rhodanese"/>
    <property type="match status" value="1"/>
</dbReference>
<keyword evidence="2 3" id="KW-0808">Transferase</keyword>
<evidence type="ECO:0000259" key="4">
    <source>
        <dbReference type="PROSITE" id="PS50206"/>
    </source>
</evidence>
<dbReference type="InterPro" id="IPR023695">
    <property type="entry name" value="Thiosulf_sulfurTrfase"/>
</dbReference>
<proteinExistence type="inferred from homology"/>
<dbReference type="NCBIfam" id="NF001195">
    <property type="entry name" value="PRK00162.1"/>
    <property type="match status" value="1"/>
</dbReference>
<dbReference type="PANTHER" id="PTHR43031:SF6">
    <property type="entry name" value="THIOSULFATE SULFURTRANSFERASE GLPE"/>
    <property type="match status" value="1"/>
</dbReference>
<keyword evidence="6" id="KW-1185">Reference proteome</keyword>
<dbReference type="RefSeq" id="WP_017036866.1">
    <property type="nucleotide sequence ID" value="NZ_JBNGCH010000480.1"/>
</dbReference>
<comment type="catalytic activity">
    <reaction evidence="3">
        <text>thiosulfate + [thioredoxin]-dithiol = [thioredoxin]-disulfide + hydrogen sulfide + sulfite + 2 H(+)</text>
        <dbReference type="Rhea" id="RHEA:83859"/>
        <dbReference type="Rhea" id="RHEA-COMP:10698"/>
        <dbReference type="Rhea" id="RHEA-COMP:10700"/>
        <dbReference type="ChEBI" id="CHEBI:15378"/>
        <dbReference type="ChEBI" id="CHEBI:17359"/>
        <dbReference type="ChEBI" id="CHEBI:29919"/>
        <dbReference type="ChEBI" id="CHEBI:29950"/>
        <dbReference type="ChEBI" id="CHEBI:33542"/>
        <dbReference type="ChEBI" id="CHEBI:50058"/>
    </reaction>
</comment>
<reference evidence="6" key="1">
    <citation type="submission" date="2016-06" db="EMBL/GenBank/DDBJ databases">
        <authorList>
            <person name="Hehemann J.-H."/>
            <person name="Arevalo P."/>
            <person name="Datta M.S."/>
            <person name="Polz M.F."/>
        </authorList>
    </citation>
    <scope>NUCLEOTIDE SEQUENCE [LARGE SCALE GENOMIC DNA]</scope>
    <source>
        <strain evidence="6">9CSC122</strain>
    </source>
</reference>
<comment type="subcellular location">
    <subcellularLocation>
        <location evidence="3">Cytoplasm</location>
    </subcellularLocation>
</comment>
<dbReference type="SUPFAM" id="SSF52821">
    <property type="entry name" value="Rhodanese/Cell cycle control phosphatase"/>
    <property type="match status" value="1"/>
</dbReference>
<comment type="catalytic activity">
    <reaction evidence="3">
        <text>thiosulfate + hydrogen cyanide = thiocyanate + sulfite + 2 H(+)</text>
        <dbReference type="Rhea" id="RHEA:16881"/>
        <dbReference type="ChEBI" id="CHEBI:15378"/>
        <dbReference type="ChEBI" id="CHEBI:17359"/>
        <dbReference type="ChEBI" id="CHEBI:18022"/>
        <dbReference type="ChEBI" id="CHEBI:18407"/>
        <dbReference type="ChEBI" id="CHEBI:33542"/>
        <dbReference type="EC" id="2.8.1.1"/>
    </reaction>
</comment>
<feature type="active site" description="Cysteine persulfide intermediate" evidence="3">
    <location>
        <position position="65"/>
    </location>
</feature>
<organism evidence="5 6">
    <name type="scientific">Vibrio genomosp. F10</name>
    <dbReference type="NCBI Taxonomy" id="723171"/>
    <lineage>
        <taxon>Bacteria</taxon>
        <taxon>Pseudomonadati</taxon>
        <taxon>Pseudomonadota</taxon>
        <taxon>Gammaproteobacteria</taxon>
        <taxon>Vibrionales</taxon>
        <taxon>Vibrionaceae</taxon>
        <taxon>Vibrio</taxon>
    </lineage>
</organism>
<name>A0A1B9QZ46_9VIBR</name>
<evidence type="ECO:0000313" key="6">
    <source>
        <dbReference type="Proteomes" id="UP000093173"/>
    </source>
</evidence>
<dbReference type="InterPro" id="IPR050229">
    <property type="entry name" value="GlpE_sulfurtransferase"/>
</dbReference>
<dbReference type="EC" id="2.8.1.1" evidence="3"/>
<dbReference type="GO" id="GO:0005737">
    <property type="term" value="C:cytoplasm"/>
    <property type="evidence" value="ECO:0007669"/>
    <property type="project" value="UniProtKB-SubCell"/>
</dbReference>
<dbReference type="Gene3D" id="3.40.250.10">
    <property type="entry name" value="Rhodanese-like domain"/>
    <property type="match status" value="1"/>
</dbReference>
<evidence type="ECO:0000256" key="2">
    <source>
        <dbReference type="ARBA" id="ARBA00022679"/>
    </source>
</evidence>
<dbReference type="InterPro" id="IPR001763">
    <property type="entry name" value="Rhodanese-like_dom"/>
</dbReference>
<dbReference type="Proteomes" id="UP000093173">
    <property type="component" value="Unassembled WGS sequence"/>
</dbReference>
<dbReference type="GO" id="GO:0103041">
    <property type="term" value="F:thiosulfate-thioredoxin sulfurtransferase activity"/>
    <property type="evidence" value="ECO:0007669"/>
    <property type="project" value="RHEA"/>
</dbReference>
<dbReference type="EMBL" id="MAJZ01000480">
    <property type="protein sequence ID" value="OCH76085.1"/>
    <property type="molecule type" value="Genomic_DNA"/>
</dbReference>
<feature type="domain" description="Rhodanese" evidence="4">
    <location>
        <begin position="17"/>
        <end position="105"/>
    </location>
</feature>
<accession>A0A1B9QZ46</accession>
<evidence type="ECO:0000256" key="1">
    <source>
        <dbReference type="ARBA" id="ARBA00022490"/>
    </source>
</evidence>
<comment type="caution">
    <text evidence="5">The sequence shown here is derived from an EMBL/GenBank/DDBJ whole genome shotgun (WGS) entry which is preliminary data.</text>
</comment>
<dbReference type="CDD" id="cd01444">
    <property type="entry name" value="GlpE_ST"/>
    <property type="match status" value="1"/>
</dbReference>
<dbReference type="GO" id="GO:0004792">
    <property type="term" value="F:thiosulfate-cyanide sulfurtransferase activity"/>
    <property type="evidence" value="ECO:0007669"/>
    <property type="project" value="UniProtKB-UniRule"/>
</dbReference>
<keyword evidence="1 3" id="KW-0963">Cytoplasm</keyword>
<dbReference type="HAMAP" id="MF_01009">
    <property type="entry name" value="Thiosulf_sulfurtr"/>
    <property type="match status" value="1"/>
</dbReference>
<evidence type="ECO:0000256" key="3">
    <source>
        <dbReference type="HAMAP-Rule" id="MF_01009"/>
    </source>
</evidence>
<dbReference type="PANTHER" id="PTHR43031">
    <property type="entry name" value="FAD-DEPENDENT OXIDOREDUCTASE"/>
    <property type="match status" value="1"/>
</dbReference>
<sequence>MDVFQTINIEQAQAYLEQSSAILVDTRDSQSFAQGHVAGAFSLSNDTIVEFMNEVEFEQPIMVMCYHGISSQGVAQYLVNQGFTDVYSIDGGIEAWRRAGLPTTQ</sequence>
<gene>
    <name evidence="3" type="primary">glpE</name>
    <name evidence="5" type="ORF">A6E14_09915</name>
</gene>
<dbReference type="AlphaFoldDB" id="A0A1B9QZ46"/>